<evidence type="ECO:0000256" key="2">
    <source>
        <dbReference type="ARBA" id="ARBA00022679"/>
    </source>
</evidence>
<proteinExistence type="predicted"/>
<dbReference type="VEuPathDB" id="FungiDB:MELLADRAFT_70532"/>
<dbReference type="OrthoDB" id="301415at2759"/>
<sequence>MADPIAAAANRPTTLAIEPEPIITLHSLCGFKNALFKGPRFIDTQNDFGYRSHRVDVPRLTTRGNNVIMFAITYDPSQHPMEWGFDQRSASIQITEEFIHGWDFRSTFKALLSRSGMQVPPGVRLFDYESRSLRTHLAIAQMNFHVAYQLARFCDNLIANLHPADATVEEWQVLKQLRLQENMVGQMHDPVTLPTAKGVVHTFNAKEHIPGRRKVYSLDTSFGPCVPSEQHHPLAASMRLVLNTFSHWTYDVSGEETFICGFQGVGPVVTEAVVHDKTWGSRIHSNLGGSAVRRFPEEHECCKFCVKA</sequence>
<evidence type="ECO:0000259" key="4">
    <source>
        <dbReference type="PROSITE" id="PS51158"/>
    </source>
</evidence>
<dbReference type="EMBL" id="GL883090">
    <property type="protein sequence ID" value="EGG12971.1"/>
    <property type="molecule type" value="Genomic_DNA"/>
</dbReference>
<name>F4R4M8_MELLP</name>
<dbReference type="eggNOG" id="ENOG502SWXU">
    <property type="taxonomic scope" value="Eukaryota"/>
</dbReference>
<organism evidence="6">
    <name type="scientific">Melampsora larici-populina (strain 98AG31 / pathotype 3-4-7)</name>
    <name type="common">Poplar leaf rust fungus</name>
    <dbReference type="NCBI Taxonomy" id="747676"/>
    <lineage>
        <taxon>Eukaryota</taxon>
        <taxon>Fungi</taxon>
        <taxon>Dikarya</taxon>
        <taxon>Basidiomycota</taxon>
        <taxon>Pucciniomycotina</taxon>
        <taxon>Pucciniomycetes</taxon>
        <taxon>Pucciniales</taxon>
        <taxon>Melampsoraceae</taxon>
        <taxon>Melampsora</taxon>
    </lineage>
</organism>
<protein>
    <recommendedName>
        <fullName evidence="4">Alpha-type protein kinase domain-containing protein</fullName>
    </recommendedName>
</protein>
<dbReference type="PROSITE" id="PS51158">
    <property type="entry name" value="ALPHA_KINASE"/>
    <property type="match status" value="1"/>
</dbReference>
<evidence type="ECO:0000313" key="5">
    <source>
        <dbReference type="EMBL" id="EGG12971.1"/>
    </source>
</evidence>
<dbReference type="SUPFAM" id="SSF56112">
    <property type="entry name" value="Protein kinase-like (PK-like)"/>
    <property type="match status" value="1"/>
</dbReference>
<dbReference type="InParanoid" id="F4R4M8"/>
<dbReference type="GO" id="GO:0005524">
    <property type="term" value="F:ATP binding"/>
    <property type="evidence" value="ECO:0007669"/>
    <property type="project" value="InterPro"/>
</dbReference>
<dbReference type="RefSeq" id="XP_007403909.1">
    <property type="nucleotide sequence ID" value="XM_007403847.1"/>
</dbReference>
<dbReference type="Proteomes" id="UP000001072">
    <property type="component" value="Unassembled WGS sequence"/>
</dbReference>
<evidence type="ECO:0000313" key="6">
    <source>
        <dbReference type="Proteomes" id="UP000001072"/>
    </source>
</evidence>
<gene>
    <name evidence="5" type="ORF">MELLADRAFT_70532</name>
</gene>
<dbReference type="GO" id="GO:0004674">
    <property type="term" value="F:protein serine/threonine kinase activity"/>
    <property type="evidence" value="ECO:0007669"/>
    <property type="project" value="UniProtKB-KW"/>
</dbReference>
<keyword evidence="6" id="KW-1185">Reference proteome</keyword>
<dbReference type="KEGG" id="mlr:MELLADRAFT_70532"/>
<accession>F4R4M8</accession>
<evidence type="ECO:0000256" key="3">
    <source>
        <dbReference type="ARBA" id="ARBA00022777"/>
    </source>
</evidence>
<dbReference type="GeneID" id="18931555"/>
<keyword evidence="2" id="KW-0808">Transferase</keyword>
<dbReference type="HOGENOM" id="CLU_1057988_0_0_1"/>
<feature type="domain" description="Alpha-type protein kinase" evidence="4">
    <location>
        <begin position="75"/>
        <end position="308"/>
    </location>
</feature>
<dbReference type="InterPro" id="IPR004166">
    <property type="entry name" value="a-kinase_dom"/>
</dbReference>
<evidence type="ECO:0000256" key="1">
    <source>
        <dbReference type="ARBA" id="ARBA00022527"/>
    </source>
</evidence>
<dbReference type="AlphaFoldDB" id="F4R4M8"/>
<dbReference type="Pfam" id="PF02816">
    <property type="entry name" value="Alpha_kinase"/>
    <property type="match status" value="1"/>
</dbReference>
<keyword evidence="1" id="KW-0723">Serine/threonine-protein kinase</keyword>
<reference evidence="6" key="1">
    <citation type="journal article" date="2011" name="Proc. Natl. Acad. Sci. U.S.A.">
        <title>Obligate biotrophy features unraveled by the genomic analysis of rust fungi.</title>
        <authorList>
            <person name="Duplessis S."/>
            <person name="Cuomo C.A."/>
            <person name="Lin Y.-C."/>
            <person name="Aerts A."/>
            <person name="Tisserant E."/>
            <person name="Veneault-Fourrey C."/>
            <person name="Joly D.L."/>
            <person name="Hacquard S."/>
            <person name="Amselem J."/>
            <person name="Cantarel B.L."/>
            <person name="Chiu R."/>
            <person name="Coutinho P.M."/>
            <person name="Feau N."/>
            <person name="Field M."/>
            <person name="Frey P."/>
            <person name="Gelhaye E."/>
            <person name="Goldberg J."/>
            <person name="Grabherr M.G."/>
            <person name="Kodira C.D."/>
            <person name="Kohler A."/>
            <person name="Kuees U."/>
            <person name="Lindquist E.A."/>
            <person name="Lucas S.M."/>
            <person name="Mago R."/>
            <person name="Mauceli E."/>
            <person name="Morin E."/>
            <person name="Murat C."/>
            <person name="Pangilinan J.L."/>
            <person name="Park R."/>
            <person name="Pearson M."/>
            <person name="Quesneville H."/>
            <person name="Rouhier N."/>
            <person name="Sakthikumar S."/>
            <person name="Salamov A.A."/>
            <person name="Schmutz J."/>
            <person name="Selles B."/>
            <person name="Shapiro H."/>
            <person name="Tanguay P."/>
            <person name="Tuskan G.A."/>
            <person name="Henrissat B."/>
            <person name="Van de Peer Y."/>
            <person name="Rouze P."/>
            <person name="Ellis J.G."/>
            <person name="Dodds P.N."/>
            <person name="Schein J.E."/>
            <person name="Zhong S."/>
            <person name="Hamelin R.C."/>
            <person name="Grigoriev I.V."/>
            <person name="Szabo L.J."/>
            <person name="Martin F."/>
        </authorList>
    </citation>
    <scope>NUCLEOTIDE SEQUENCE [LARGE SCALE GENOMIC DNA]</scope>
    <source>
        <strain evidence="6">98AG31 / pathotype 3-4-7</strain>
    </source>
</reference>
<dbReference type="InterPro" id="IPR011009">
    <property type="entry name" value="Kinase-like_dom_sf"/>
</dbReference>
<keyword evidence="3" id="KW-0418">Kinase</keyword>
<dbReference type="Gene3D" id="3.20.200.10">
    <property type="entry name" value="MHCK/EF2 kinase"/>
    <property type="match status" value="1"/>
</dbReference>